<evidence type="ECO:0000313" key="2">
    <source>
        <dbReference type="EMBL" id="KAK1272788.1"/>
    </source>
</evidence>
<proteinExistence type="predicted"/>
<protein>
    <submittedName>
        <fullName evidence="2">Uncharacterized protein</fullName>
    </submittedName>
</protein>
<name>A0AAV9B7P8_ACOGR</name>
<evidence type="ECO:0000313" key="3">
    <source>
        <dbReference type="Proteomes" id="UP001179952"/>
    </source>
</evidence>
<keyword evidence="3" id="KW-1185">Reference proteome</keyword>
<keyword evidence="1" id="KW-1133">Transmembrane helix</keyword>
<reference evidence="2" key="1">
    <citation type="journal article" date="2023" name="Nat. Commun.">
        <title>Diploid and tetraploid genomes of Acorus and the evolution of monocots.</title>
        <authorList>
            <person name="Ma L."/>
            <person name="Liu K.W."/>
            <person name="Li Z."/>
            <person name="Hsiao Y.Y."/>
            <person name="Qi Y."/>
            <person name="Fu T."/>
            <person name="Tang G.D."/>
            <person name="Zhang D."/>
            <person name="Sun W.H."/>
            <person name="Liu D.K."/>
            <person name="Li Y."/>
            <person name="Chen G.Z."/>
            <person name="Liu X.D."/>
            <person name="Liao X.Y."/>
            <person name="Jiang Y.T."/>
            <person name="Yu X."/>
            <person name="Hao Y."/>
            <person name="Huang J."/>
            <person name="Zhao X.W."/>
            <person name="Ke S."/>
            <person name="Chen Y.Y."/>
            <person name="Wu W.L."/>
            <person name="Hsu J.L."/>
            <person name="Lin Y.F."/>
            <person name="Huang M.D."/>
            <person name="Li C.Y."/>
            <person name="Huang L."/>
            <person name="Wang Z.W."/>
            <person name="Zhao X."/>
            <person name="Zhong W.Y."/>
            <person name="Peng D.H."/>
            <person name="Ahmad S."/>
            <person name="Lan S."/>
            <person name="Zhang J.S."/>
            <person name="Tsai W.C."/>
            <person name="Van de Peer Y."/>
            <person name="Liu Z.J."/>
        </authorList>
    </citation>
    <scope>NUCLEOTIDE SEQUENCE</scope>
    <source>
        <strain evidence="2">SCP</strain>
    </source>
</reference>
<dbReference type="AlphaFoldDB" id="A0AAV9B7P8"/>
<gene>
    <name evidence="2" type="ORF">QJS04_geneDACA017367</name>
</gene>
<accession>A0AAV9B7P8</accession>
<feature type="transmembrane region" description="Helical" evidence="1">
    <location>
        <begin position="22"/>
        <end position="44"/>
    </location>
</feature>
<dbReference type="Proteomes" id="UP001179952">
    <property type="component" value="Unassembled WGS sequence"/>
</dbReference>
<sequence length="75" mass="8727">MKIAIQAIVEYGYINFLSPEKIVGFSSTRMLFFMGMVIRLFYLMTYAELAAMWRCQTGSDVLHNNEGFQRYLKTA</sequence>
<evidence type="ECO:0000256" key="1">
    <source>
        <dbReference type="SAM" id="Phobius"/>
    </source>
</evidence>
<dbReference type="EMBL" id="JAUJYN010000004">
    <property type="protein sequence ID" value="KAK1272788.1"/>
    <property type="molecule type" value="Genomic_DNA"/>
</dbReference>
<keyword evidence="1" id="KW-0812">Transmembrane</keyword>
<organism evidence="2 3">
    <name type="scientific">Acorus gramineus</name>
    <name type="common">Dwarf sweet flag</name>
    <dbReference type="NCBI Taxonomy" id="55184"/>
    <lineage>
        <taxon>Eukaryota</taxon>
        <taxon>Viridiplantae</taxon>
        <taxon>Streptophyta</taxon>
        <taxon>Embryophyta</taxon>
        <taxon>Tracheophyta</taxon>
        <taxon>Spermatophyta</taxon>
        <taxon>Magnoliopsida</taxon>
        <taxon>Liliopsida</taxon>
        <taxon>Acoraceae</taxon>
        <taxon>Acorus</taxon>
    </lineage>
</organism>
<reference evidence="2" key="2">
    <citation type="submission" date="2023-06" db="EMBL/GenBank/DDBJ databases">
        <authorList>
            <person name="Ma L."/>
            <person name="Liu K.-W."/>
            <person name="Li Z."/>
            <person name="Hsiao Y.-Y."/>
            <person name="Qi Y."/>
            <person name="Fu T."/>
            <person name="Tang G."/>
            <person name="Zhang D."/>
            <person name="Sun W.-H."/>
            <person name="Liu D.-K."/>
            <person name="Li Y."/>
            <person name="Chen G.-Z."/>
            <person name="Liu X.-D."/>
            <person name="Liao X.-Y."/>
            <person name="Jiang Y.-T."/>
            <person name="Yu X."/>
            <person name="Hao Y."/>
            <person name="Huang J."/>
            <person name="Zhao X.-W."/>
            <person name="Ke S."/>
            <person name="Chen Y.-Y."/>
            <person name="Wu W.-L."/>
            <person name="Hsu J.-L."/>
            <person name="Lin Y.-F."/>
            <person name="Huang M.-D."/>
            <person name="Li C.-Y."/>
            <person name="Huang L."/>
            <person name="Wang Z.-W."/>
            <person name="Zhao X."/>
            <person name="Zhong W.-Y."/>
            <person name="Peng D.-H."/>
            <person name="Ahmad S."/>
            <person name="Lan S."/>
            <person name="Zhang J.-S."/>
            <person name="Tsai W.-C."/>
            <person name="Van De Peer Y."/>
            <person name="Liu Z.-J."/>
        </authorList>
    </citation>
    <scope>NUCLEOTIDE SEQUENCE</scope>
    <source>
        <strain evidence="2">SCP</strain>
        <tissue evidence="2">Leaves</tissue>
    </source>
</reference>
<keyword evidence="1" id="KW-0472">Membrane</keyword>
<comment type="caution">
    <text evidence="2">The sequence shown here is derived from an EMBL/GenBank/DDBJ whole genome shotgun (WGS) entry which is preliminary data.</text>
</comment>